<evidence type="ECO:0000259" key="10">
    <source>
        <dbReference type="PROSITE" id="PS50110"/>
    </source>
</evidence>
<keyword evidence="5 9" id="KW-0238">DNA-binding</keyword>
<evidence type="ECO:0000313" key="12">
    <source>
        <dbReference type="EMBL" id="MCC2190022.1"/>
    </source>
</evidence>
<dbReference type="CDD" id="cd00383">
    <property type="entry name" value="trans_reg_C"/>
    <property type="match status" value="1"/>
</dbReference>
<dbReference type="InterPro" id="IPR001867">
    <property type="entry name" value="OmpR/PhoB-type_DNA-bd"/>
</dbReference>
<dbReference type="InterPro" id="IPR039420">
    <property type="entry name" value="WalR-like"/>
</dbReference>
<evidence type="ECO:0000256" key="9">
    <source>
        <dbReference type="PROSITE-ProRule" id="PRU01091"/>
    </source>
</evidence>
<evidence type="ECO:0000256" key="6">
    <source>
        <dbReference type="ARBA" id="ARBA00023163"/>
    </source>
</evidence>
<keyword evidence="3" id="KW-0902">Two-component regulatory system</keyword>
<evidence type="ECO:0000256" key="7">
    <source>
        <dbReference type="ARBA" id="ARBA00024867"/>
    </source>
</evidence>
<dbReference type="Pfam" id="PF00072">
    <property type="entry name" value="Response_reg"/>
    <property type="match status" value="1"/>
</dbReference>
<keyword evidence="13" id="KW-1185">Reference proteome</keyword>
<comment type="function">
    <text evidence="7">May play the central regulatory role in sporulation. It may be an element of the effector pathway responsible for the activation of sporulation genes in response to nutritional stress. Spo0A may act in concert with spo0H (a sigma factor) to control the expression of some genes that are critical to the sporulation process.</text>
</comment>
<dbReference type="InterPro" id="IPR001789">
    <property type="entry name" value="Sig_transdc_resp-reg_receiver"/>
</dbReference>
<dbReference type="Pfam" id="PF00486">
    <property type="entry name" value="Trans_reg_C"/>
    <property type="match status" value="1"/>
</dbReference>
<evidence type="ECO:0000256" key="4">
    <source>
        <dbReference type="ARBA" id="ARBA00023015"/>
    </source>
</evidence>
<reference evidence="12 13" key="1">
    <citation type="submission" date="2021-10" db="EMBL/GenBank/DDBJ databases">
        <title>Anaerobic single-cell dispensing facilitates the cultivation of human gut bacteria.</title>
        <authorList>
            <person name="Afrizal A."/>
        </authorList>
    </citation>
    <scope>NUCLEOTIDE SEQUENCE [LARGE SCALE GENOMIC DNA]</scope>
    <source>
        <strain evidence="12 13">CLA-AA-H277</strain>
    </source>
</reference>
<sequence length="221" mass="25086">MRGKILVIEDEMAINDLISMNLEVTGYEVVSCLDGLEAEETLKKEADFDLALVDIMLPGKDGFALLPELKAAGIPVIFLTAKADVQSKVRGLKEGAEDYIVKPFEMLELLVRVEKVLERHQKGREILKVGDVEIDTEKRSVTKAGEEIYLKPMEYDCLLMFVRHKNKALTREQLLKALWGVDFEGETRTVDAHVGRIRKKLGFQDVIRTIPRIGYRLEVDE</sequence>
<evidence type="ECO:0000256" key="8">
    <source>
        <dbReference type="PROSITE-ProRule" id="PRU00169"/>
    </source>
</evidence>
<comment type="caution">
    <text evidence="12">The sequence shown here is derived from an EMBL/GenBank/DDBJ whole genome shotgun (WGS) entry which is preliminary data.</text>
</comment>
<dbReference type="GO" id="GO:0005829">
    <property type="term" value="C:cytosol"/>
    <property type="evidence" value="ECO:0007669"/>
    <property type="project" value="TreeGrafter"/>
</dbReference>
<evidence type="ECO:0000256" key="2">
    <source>
        <dbReference type="ARBA" id="ARBA00022553"/>
    </source>
</evidence>
<protein>
    <recommendedName>
        <fullName evidence="1">Stage 0 sporulation protein A homolog</fullName>
    </recommendedName>
</protein>
<dbReference type="GO" id="GO:0006355">
    <property type="term" value="P:regulation of DNA-templated transcription"/>
    <property type="evidence" value="ECO:0007669"/>
    <property type="project" value="InterPro"/>
</dbReference>
<dbReference type="PROSITE" id="PS51755">
    <property type="entry name" value="OMPR_PHOB"/>
    <property type="match status" value="1"/>
</dbReference>
<feature type="domain" description="Response regulatory" evidence="10">
    <location>
        <begin position="4"/>
        <end position="117"/>
    </location>
</feature>
<dbReference type="EMBL" id="JAJEPR010000013">
    <property type="protein sequence ID" value="MCC2190022.1"/>
    <property type="molecule type" value="Genomic_DNA"/>
</dbReference>
<dbReference type="PANTHER" id="PTHR48111:SF1">
    <property type="entry name" value="TWO-COMPONENT RESPONSE REGULATOR ORR33"/>
    <property type="match status" value="1"/>
</dbReference>
<dbReference type="PANTHER" id="PTHR48111">
    <property type="entry name" value="REGULATOR OF RPOS"/>
    <property type="match status" value="1"/>
</dbReference>
<feature type="domain" description="OmpR/PhoB-type" evidence="11">
    <location>
        <begin position="124"/>
        <end position="219"/>
    </location>
</feature>
<dbReference type="RefSeq" id="WP_178045881.1">
    <property type="nucleotide sequence ID" value="NZ_JAJEPR010000013.1"/>
</dbReference>
<dbReference type="GO" id="GO:0032993">
    <property type="term" value="C:protein-DNA complex"/>
    <property type="evidence" value="ECO:0007669"/>
    <property type="project" value="TreeGrafter"/>
</dbReference>
<name>A0AAE3DT74_9FIRM</name>
<feature type="DNA-binding region" description="OmpR/PhoB-type" evidence="9">
    <location>
        <begin position="124"/>
        <end position="219"/>
    </location>
</feature>
<dbReference type="InterPro" id="IPR036388">
    <property type="entry name" value="WH-like_DNA-bd_sf"/>
</dbReference>
<dbReference type="SMART" id="SM00448">
    <property type="entry name" value="REC"/>
    <property type="match status" value="1"/>
</dbReference>
<dbReference type="AlphaFoldDB" id="A0AAE3DT74"/>
<keyword evidence="2 8" id="KW-0597">Phosphoprotein</keyword>
<feature type="modified residue" description="4-aspartylphosphate" evidence="8">
    <location>
        <position position="54"/>
    </location>
</feature>
<proteinExistence type="predicted"/>
<dbReference type="PROSITE" id="PS50110">
    <property type="entry name" value="RESPONSE_REGULATORY"/>
    <property type="match status" value="1"/>
</dbReference>
<evidence type="ECO:0000259" key="11">
    <source>
        <dbReference type="PROSITE" id="PS51755"/>
    </source>
</evidence>
<gene>
    <name evidence="12" type="ORF">LKD71_09430</name>
</gene>
<dbReference type="InterPro" id="IPR011006">
    <property type="entry name" value="CheY-like_superfamily"/>
</dbReference>
<dbReference type="GO" id="GO:0000156">
    <property type="term" value="F:phosphorelay response regulator activity"/>
    <property type="evidence" value="ECO:0007669"/>
    <property type="project" value="TreeGrafter"/>
</dbReference>
<dbReference type="SMART" id="SM00862">
    <property type="entry name" value="Trans_reg_C"/>
    <property type="match status" value="1"/>
</dbReference>
<dbReference type="Gene3D" id="1.10.10.10">
    <property type="entry name" value="Winged helix-like DNA-binding domain superfamily/Winged helix DNA-binding domain"/>
    <property type="match status" value="1"/>
</dbReference>
<evidence type="ECO:0000313" key="13">
    <source>
        <dbReference type="Proteomes" id="UP001197875"/>
    </source>
</evidence>
<dbReference type="Proteomes" id="UP001197875">
    <property type="component" value="Unassembled WGS sequence"/>
</dbReference>
<organism evidence="12 13">
    <name type="scientific">Fusicatenibacter faecihominis</name>
    <dbReference type="NCBI Taxonomy" id="2881276"/>
    <lineage>
        <taxon>Bacteria</taxon>
        <taxon>Bacillati</taxon>
        <taxon>Bacillota</taxon>
        <taxon>Clostridia</taxon>
        <taxon>Lachnospirales</taxon>
        <taxon>Lachnospiraceae</taxon>
        <taxon>Fusicatenibacter</taxon>
    </lineage>
</organism>
<keyword evidence="4" id="KW-0805">Transcription regulation</keyword>
<dbReference type="CDD" id="cd17574">
    <property type="entry name" value="REC_OmpR"/>
    <property type="match status" value="1"/>
</dbReference>
<keyword evidence="6" id="KW-0804">Transcription</keyword>
<dbReference type="SUPFAM" id="SSF52172">
    <property type="entry name" value="CheY-like"/>
    <property type="match status" value="1"/>
</dbReference>
<dbReference type="Gene3D" id="3.40.50.2300">
    <property type="match status" value="1"/>
</dbReference>
<accession>A0AAE3DT74</accession>
<dbReference type="GO" id="GO:0000976">
    <property type="term" value="F:transcription cis-regulatory region binding"/>
    <property type="evidence" value="ECO:0007669"/>
    <property type="project" value="TreeGrafter"/>
</dbReference>
<evidence type="ECO:0000256" key="1">
    <source>
        <dbReference type="ARBA" id="ARBA00018672"/>
    </source>
</evidence>
<evidence type="ECO:0000256" key="5">
    <source>
        <dbReference type="ARBA" id="ARBA00023125"/>
    </source>
</evidence>
<evidence type="ECO:0000256" key="3">
    <source>
        <dbReference type="ARBA" id="ARBA00023012"/>
    </source>
</evidence>